<dbReference type="AlphaFoldDB" id="A0A494ZX64"/>
<keyword evidence="2" id="KW-0503">Monooxygenase</keyword>
<evidence type="ECO:0000259" key="1">
    <source>
        <dbReference type="PROSITE" id="PS51725"/>
    </source>
</evidence>
<protein>
    <submittedName>
        <fullName evidence="2">Antibiotic biosynthesis monooxygenase</fullName>
    </submittedName>
</protein>
<dbReference type="SUPFAM" id="SSF54909">
    <property type="entry name" value="Dimeric alpha+beta barrel"/>
    <property type="match status" value="1"/>
</dbReference>
<name>A0A494ZX64_9BACI</name>
<evidence type="ECO:0000313" key="3">
    <source>
        <dbReference type="Proteomes" id="UP000269301"/>
    </source>
</evidence>
<dbReference type="OrthoDB" id="2352283at2"/>
<dbReference type="InterPro" id="IPR007138">
    <property type="entry name" value="ABM_dom"/>
</dbReference>
<dbReference type="GO" id="GO:0004497">
    <property type="term" value="F:monooxygenase activity"/>
    <property type="evidence" value="ECO:0007669"/>
    <property type="project" value="UniProtKB-KW"/>
</dbReference>
<reference evidence="2 3" key="1">
    <citation type="journal article" date="2016" name="Int. J. Syst. Evol. Microbiol.">
        <title>Oceanobacillus halophilus sp. nov., a novel moderately halophilic bacterium from a hypersaline lake.</title>
        <authorList>
            <person name="Amoozegar M.A."/>
            <person name="Bagheri M."/>
            <person name="Makhdoumi A."/>
            <person name="Nikou M.M."/>
            <person name="Fazeli S.A.S."/>
            <person name="Schumann P."/>
            <person name="Sproer C."/>
            <person name="Sanchez-Porro C."/>
            <person name="Ventosa A."/>
        </authorList>
    </citation>
    <scope>NUCLEOTIDE SEQUENCE [LARGE SCALE GENOMIC DNA]</scope>
    <source>
        <strain evidence="2 3">DSM 23996</strain>
    </source>
</reference>
<gene>
    <name evidence="2" type="ORF">D8M06_14560</name>
</gene>
<dbReference type="PANTHER" id="PTHR34474">
    <property type="entry name" value="SIGNAL TRANSDUCTION PROTEIN TRAP"/>
    <property type="match status" value="1"/>
</dbReference>
<dbReference type="EMBL" id="RBZP01000014">
    <property type="protein sequence ID" value="RKQ31291.1"/>
    <property type="molecule type" value="Genomic_DNA"/>
</dbReference>
<dbReference type="RefSeq" id="WP_121205176.1">
    <property type="nucleotide sequence ID" value="NZ_RBZP01000014.1"/>
</dbReference>
<accession>A0A494ZX64</accession>
<feature type="domain" description="ABM" evidence="1">
    <location>
        <begin position="66"/>
        <end position="157"/>
    </location>
</feature>
<dbReference type="Proteomes" id="UP000269301">
    <property type="component" value="Unassembled WGS sequence"/>
</dbReference>
<keyword evidence="3" id="KW-1185">Reference proteome</keyword>
<dbReference type="InterPro" id="IPR011008">
    <property type="entry name" value="Dimeric_a/b-barrel"/>
</dbReference>
<sequence length="167" mass="19537">MKAYMTNGTLDFLQKIIETHTGITFYLMTNSSGALAYYEEKKKKIFSSGRTYEILKNEGIMIQEGYIVMQTIPVTDDDQAVFEDRIKNNLLDKMPGLQAFRFLKPEKGNKYVILSQWKSVKDYDKWKQSHRFELAQQILSNKKPAYHGDIPFTTAYFIHQDEENKKS</sequence>
<proteinExistence type="predicted"/>
<dbReference type="Pfam" id="PF03992">
    <property type="entry name" value="ABM"/>
    <property type="match status" value="1"/>
</dbReference>
<keyword evidence="2" id="KW-0560">Oxidoreductase</keyword>
<dbReference type="Gene3D" id="3.30.70.100">
    <property type="match status" value="1"/>
</dbReference>
<dbReference type="InterPro" id="IPR050404">
    <property type="entry name" value="Heme-degrading_MO"/>
</dbReference>
<comment type="caution">
    <text evidence="2">The sequence shown here is derived from an EMBL/GenBank/DDBJ whole genome shotgun (WGS) entry which is preliminary data.</text>
</comment>
<evidence type="ECO:0000313" key="2">
    <source>
        <dbReference type="EMBL" id="RKQ31291.1"/>
    </source>
</evidence>
<organism evidence="2 3">
    <name type="scientific">Oceanobacillus halophilus</name>
    <dbReference type="NCBI Taxonomy" id="930130"/>
    <lineage>
        <taxon>Bacteria</taxon>
        <taxon>Bacillati</taxon>
        <taxon>Bacillota</taxon>
        <taxon>Bacilli</taxon>
        <taxon>Bacillales</taxon>
        <taxon>Bacillaceae</taxon>
        <taxon>Oceanobacillus</taxon>
    </lineage>
</organism>
<dbReference type="PANTHER" id="PTHR34474:SF2">
    <property type="entry name" value="SIGNAL TRANSDUCTION PROTEIN TRAP"/>
    <property type="match status" value="1"/>
</dbReference>
<dbReference type="PROSITE" id="PS51725">
    <property type="entry name" value="ABM"/>
    <property type="match status" value="1"/>
</dbReference>